<protein>
    <submittedName>
        <fullName evidence="1">Uncharacterized protein</fullName>
    </submittedName>
</protein>
<organism evidence="1 2">
    <name type="scientific">Phocaeicola coprocola</name>
    <dbReference type="NCBI Taxonomy" id="310298"/>
    <lineage>
        <taxon>Bacteria</taxon>
        <taxon>Pseudomonadati</taxon>
        <taxon>Bacteroidota</taxon>
        <taxon>Bacteroidia</taxon>
        <taxon>Bacteroidales</taxon>
        <taxon>Bacteroidaceae</taxon>
        <taxon>Phocaeicola</taxon>
    </lineage>
</organism>
<accession>A0A412GZZ6</accession>
<gene>
    <name evidence="1" type="ORF">DWY20_00370</name>
</gene>
<reference evidence="1 2" key="1">
    <citation type="submission" date="2018-08" db="EMBL/GenBank/DDBJ databases">
        <title>A genome reference for cultivated species of the human gut microbiota.</title>
        <authorList>
            <person name="Zou Y."/>
            <person name="Xue W."/>
            <person name="Luo G."/>
        </authorList>
    </citation>
    <scope>NUCLEOTIDE SEQUENCE [LARGE SCALE GENOMIC DNA]</scope>
    <source>
        <strain evidence="1 2">AF24-2</strain>
    </source>
</reference>
<sequence>MISQIKNKYFMDLAKGYGSTRLENCFKSITIDSSLMNEIKELGGLNENQEFFIHEMIKRLIHYAELGFVNGKQKINVLSVSRFVTWGNSHETNLIHHIEKYNDIIYTEFLKDYEDDRIIIYPKGTIIGTINDNPFPAVEESFIYRELLDPDNYGAPHYVLDFANKKLNEALSGHNLWAMTLDFDYLSIYDLTIFPHIKTY</sequence>
<dbReference type="Proteomes" id="UP000285864">
    <property type="component" value="Unassembled WGS sequence"/>
</dbReference>
<evidence type="ECO:0000313" key="2">
    <source>
        <dbReference type="Proteomes" id="UP000285864"/>
    </source>
</evidence>
<comment type="caution">
    <text evidence="1">The sequence shown here is derived from an EMBL/GenBank/DDBJ whole genome shotgun (WGS) entry which is preliminary data.</text>
</comment>
<name>A0A412GZZ6_9BACT</name>
<keyword evidence="2" id="KW-1185">Reference proteome</keyword>
<dbReference type="EMBL" id="QRUU01000001">
    <property type="protein sequence ID" value="RGS00578.1"/>
    <property type="molecule type" value="Genomic_DNA"/>
</dbReference>
<dbReference type="AlphaFoldDB" id="A0A412GZZ6"/>
<proteinExistence type="predicted"/>
<evidence type="ECO:0000313" key="1">
    <source>
        <dbReference type="EMBL" id="RGS00578.1"/>
    </source>
</evidence>